<proteinExistence type="predicted"/>
<accession>A0AAN7PT21</accession>
<feature type="non-terminal residue" evidence="1">
    <location>
        <position position="318"/>
    </location>
</feature>
<reference evidence="1 2" key="1">
    <citation type="journal article" date="2023" name="J. Hered.">
        <title>Chromosome-level genome of the wood stork (Mycteria americana) provides insight into avian chromosome evolution.</title>
        <authorList>
            <person name="Flamio R. Jr."/>
            <person name="Ramstad K.M."/>
        </authorList>
    </citation>
    <scope>NUCLEOTIDE SEQUENCE [LARGE SCALE GENOMIC DNA]</scope>
    <source>
        <strain evidence="1">JAX WOST 10</strain>
    </source>
</reference>
<dbReference type="EMBL" id="JAUNZN010000002">
    <property type="protein sequence ID" value="KAK4827886.1"/>
    <property type="molecule type" value="Genomic_DNA"/>
</dbReference>
<dbReference type="AlphaFoldDB" id="A0AAN7PT21"/>
<keyword evidence="2" id="KW-1185">Reference proteome</keyword>
<comment type="caution">
    <text evidence="1">The sequence shown here is derived from an EMBL/GenBank/DDBJ whole genome shotgun (WGS) entry which is preliminary data.</text>
</comment>
<sequence length="318" mass="35205">MLWGTVSKALQKCRETTSIALPLYIDVVTPSEKATRLVRQDLPLVKPCWLSRVTSLSSMCLSRASRRICSMIFPGTAFSSICALAFLTPSLHNPAASLYSSQDTCPCFHCLCISFLPFSLTSRAKSNLTLNVSRDGASTTSLGNLCQCFTTLSIKNFFLVSNLNLPSFSFRPLPLVLLQQALPKRLKGCNKVSPGASLLQAEQPQLSQPFLIGEVLQPSDTTQMCAEDKENDLTPPLEHCIRTKTVVQSEWDKVAHADLGGVTPTQLQGKFAMDETVLNYFTLTRPSIWTVIVENPWHYTKVTEFRVLTLQTPVSKLK</sequence>
<name>A0AAN7PT21_MYCAM</name>
<organism evidence="1 2">
    <name type="scientific">Mycteria americana</name>
    <name type="common">Wood stork</name>
    <dbReference type="NCBI Taxonomy" id="33587"/>
    <lineage>
        <taxon>Eukaryota</taxon>
        <taxon>Metazoa</taxon>
        <taxon>Chordata</taxon>
        <taxon>Craniata</taxon>
        <taxon>Vertebrata</taxon>
        <taxon>Euteleostomi</taxon>
        <taxon>Archelosauria</taxon>
        <taxon>Archosauria</taxon>
        <taxon>Dinosauria</taxon>
        <taxon>Saurischia</taxon>
        <taxon>Theropoda</taxon>
        <taxon>Coelurosauria</taxon>
        <taxon>Aves</taxon>
        <taxon>Neognathae</taxon>
        <taxon>Neoaves</taxon>
        <taxon>Aequornithes</taxon>
        <taxon>Ciconiiformes</taxon>
        <taxon>Ciconiidae</taxon>
        <taxon>Mycteria</taxon>
    </lineage>
</organism>
<gene>
    <name evidence="1" type="ORF">QYF61_022309</name>
</gene>
<evidence type="ECO:0000313" key="1">
    <source>
        <dbReference type="EMBL" id="KAK4827886.1"/>
    </source>
</evidence>
<evidence type="ECO:0000313" key="2">
    <source>
        <dbReference type="Proteomes" id="UP001333110"/>
    </source>
</evidence>
<protein>
    <submittedName>
        <fullName evidence="1">Uncharacterized protein</fullName>
    </submittedName>
</protein>
<dbReference type="Proteomes" id="UP001333110">
    <property type="component" value="Unassembled WGS sequence"/>
</dbReference>